<keyword evidence="9" id="KW-0479">Metal-binding</keyword>
<keyword evidence="9" id="KW-0349">Heme</keyword>
<keyword evidence="11" id="KW-0472">Membrane</keyword>
<organism evidence="13 14">
    <name type="scientific">Podospora pseudocomata</name>
    <dbReference type="NCBI Taxonomy" id="2093779"/>
    <lineage>
        <taxon>Eukaryota</taxon>
        <taxon>Fungi</taxon>
        <taxon>Dikarya</taxon>
        <taxon>Ascomycota</taxon>
        <taxon>Pezizomycotina</taxon>
        <taxon>Sordariomycetes</taxon>
        <taxon>Sordariomycetidae</taxon>
        <taxon>Sordariales</taxon>
        <taxon>Podosporaceae</taxon>
        <taxon>Podospora</taxon>
    </lineage>
</organism>
<reference evidence="13 14" key="1">
    <citation type="journal article" date="2023" name="bioRxiv">
        <title>High-quality genome assemblies of four members of thePodospora anserinaspecies complex.</title>
        <authorList>
            <person name="Ament-Velasquez S.L."/>
            <person name="Vogan A.A."/>
            <person name="Wallerman O."/>
            <person name="Hartmann F."/>
            <person name="Gautier V."/>
            <person name="Silar P."/>
            <person name="Giraud T."/>
            <person name="Johannesson H."/>
        </authorList>
    </citation>
    <scope>NUCLEOTIDE SEQUENCE [LARGE SCALE GENOMIC DNA]</scope>
    <source>
        <strain evidence="13 14">CBS 415.72m</strain>
    </source>
</reference>
<evidence type="ECO:0000256" key="6">
    <source>
        <dbReference type="ARBA" id="ARBA00022729"/>
    </source>
</evidence>
<sequence length="285" mass="30129">MLGFVIILLTTASLLHLFSDYSFSSSLVSFHILTMKAVVILAFATLGLAGVVGKGHGGSGGGRGGPPGKGHGRPHPPKPTPKVCNPMDSCNREILDLGRKPVALETRSADCAEYLKVTVTGAQRTWTETIYTTSGQIATTPAPAPVVTAAAKPVPAYADECRRDDDYASACGCLSVNVTTTTVRAAPAYEYHFGPAENCDEIAVREIPECAHECFNTLTPAWGCTGIRDMECQCGVNFQPIAMAMGECVLERCTQQEYNAVYPAGLNACRCAAASANLPQPTIIL</sequence>
<keyword evidence="7" id="KW-1015">Disulfide bond</keyword>
<dbReference type="Proteomes" id="UP001323405">
    <property type="component" value="Unassembled WGS sequence"/>
</dbReference>
<comment type="similarity">
    <text evidence="3">Belongs to the RBT5 family.</text>
</comment>
<dbReference type="GeneID" id="87906662"/>
<keyword evidence="11" id="KW-1133">Transmembrane helix</keyword>
<gene>
    <name evidence="13" type="ORF">QC762_123370</name>
</gene>
<dbReference type="Pfam" id="PF05730">
    <property type="entry name" value="CFEM"/>
    <property type="match status" value="1"/>
</dbReference>
<dbReference type="SMART" id="SM00747">
    <property type="entry name" value="CFEM"/>
    <property type="match status" value="1"/>
</dbReference>
<keyword evidence="8" id="KW-0449">Lipoprotein</keyword>
<keyword evidence="11" id="KW-0812">Transmembrane</keyword>
<evidence type="ECO:0000256" key="9">
    <source>
        <dbReference type="PROSITE-ProRule" id="PRU01356"/>
    </source>
</evidence>
<feature type="transmembrane region" description="Helical" evidence="11">
    <location>
        <begin position="34"/>
        <end position="53"/>
    </location>
</feature>
<evidence type="ECO:0000256" key="11">
    <source>
        <dbReference type="SAM" id="Phobius"/>
    </source>
</evidence>
<evidence type="ECO:0000256" key="10">
    <source>
        <dbReference type="SAM" id="MobiDB-lite"/>
    </source>
</evidence>
<dbReference type="InterPro" id="IPR008427">
    <property type="entry name" value="Extracellular_membr_CFEM_dom"/>
</dbReference>
<feature type="compositionally biased region" description="Gly residues" evidence="10">
    <location>
        <begin position="56"/>
        <end position="69"/>
    </location>
</feature>
<evidence type="ECO:0000313" key="14">
    <source>
        <dbReference type="Proteomes" id="UP001323405"/>
    </source>
</evidence>
<evidence type="ECO:0000256" key="2">
    <source>
        <dbReference type="ARBA" id="ARBA00004613"/>
    </source>
</evidence>
<comment type="subcellular location">
    <subcellularLocation>
        <location evidence="1">Membrane</location>
        <topology evidence="1">Lipid-anchor</topology>
        <topology evidence="1">GPI-anchor</topology>
    </subcellularLocation>
    <subcellularLocation>
        <location evidence="2">Secreted</location>
    </subcellularLocation>
</comment>
<evidence type="ECO:0000313" key="13">
    <source>
        <dbReference type="EMBL" id="KAK4660934.1"/>
    </source>
</evidence>
<feature type="domain" description="CFEM" evidence="12">
    <location>
        <begin position="181"/>
        <end position="285"/>
    </location>
</feature>
<keyword evidence="9" id="KW-0408">Iron</keyword>
<evidence type="ECO:0000256" key="4">
    <source>
        <dbReference type="ARBA" id="ARBA00022525"/>
    </source>
</evidence>
<evidence type="ECO:0000256" key="1">
    <source>
        <dbReference type="ARBA" id="ARBA00004589"/>
    </source>
</evidence>
<comment type="caution">
    <text evidence="9">Lacks conserved residue(s) required for the propagation of feature annotation.</text>
</comment>
<evidence type="ECO:0000256" key="3">
    <source>
        <dbReference type="ARBA" id="ARBA00010031"/>
    </source>
</evidence>
<dbReference type="EMBL" id="JAFFHA010000001">
    <property type="protein sequence ID" value="KAK4660934.1"/>
    <property type="molecule type" value="Genomic_DNA"/>
</dbReference>
<feature type="region of interest" description="Disordered" evidence="10">
    <location>
        <begin position="56"/>
        <end position="85"/>
    </location>
</feature>
<name>A0ABR0GZ23_9PEZI</name>
<keyword evidence="14" id="KW-1185">Reference proteome</keyword>
<dbReference type="PROSITE" id="PS52012">
    <property type="entry name" value="CFEM"/>
    <property type="match status" value="1"/>
</dbReference>
<protein>
    <recommendedName>
        <fullName evidence="12">CFEM domain-containing protein</fullName>
    </recommendedName>
</protein>
<keyword evidence="6" id="KW-0732">Signal</keyword>
<evidence type="ECO:0000259" key="12">
    <source>
        <dbReference type="PROSITE" id="PS52012"/>
    </source>
</evidence>
<evidence type="ECO:0000256" key="5">
    <source>
        <dbReference type="ARBA" id="ARBA00022622"/>
    </source>
</evidence>
<accession>A0ABR0GZ23</accession>
<dbReference type="RefSeq" id="XP_062749903.1">
    <property type="nucleotide sequence ID" value="XM_062886755.1"/>
</dbReference>
<evidence type="ECO:0000256" key="8">
    <source>
        <dbReference type="ARBA" id="ARBA00023288"/>
    </source>
</evidence>
<keyword evidence="5" id="KW-0336">GPI-anchor</keyword>
<keyword evidence="4" id="KW-0964">Secreted</keyword>
<keyword evidence="5" id="KW-0325">Glycoprotein</keyword>
<comment type="caution">
    <text evidence="13">The sequence shown here is derived from an EMBL/GenBank/DDBJ whole genome shotgun (WGS) entry which is preliminary data.</text>
</comment>
<proteinExistence type="inferred from homology"/>
<evidence type="ECO:0000256" key="7">
    <source>
        <dbReference type="ARBA" id="ARBA00023157"/>
    </source>
</evidence>
<feature type="binding site" description="axial binding residue" evidence="9">
    <location>
        <position position="229"/>
    </location>
    <ligand>
        <name>heme</name>
        <dbReference type="ChEBI" id="CHEBI:30413"/>
    </ligand>
    <ligandPart>
        <name>Fe</name>
        <dbReference type="ChEBI" id="CHEBI:18248"/>
    </ligandPart>
</feature>